<feature type="transmembrane region" description="Helical" evidence="7">
    <location>
        <begin position="536"/>
        <end position="555"/>
    </location>
</feature>
<feature type="transmembrane region" description="Helical" evidence="7">
    <location>
        <begin position="911"/>
        <end position="930"/>
    </location>
</feature>
<dbReference type="InterPro" id="IPR050250">
    <property type="entry name" value="Macrolide_Exporter_MacB"/>
</dbReference>
<feature type="transmembrane region" description="Helical" evidence="7">
    <location>
        <begin position="348"/>
        <end position="380"/>
    </location>
</feature>
<comment type="subcellular location">
    <subcellularLocation>
        <location evidence="1">Cell membrane</location>
        <topology evidence="1">Multi-pass membrane protein</topology>
    </subcellularLocation>
</comment>
<keyword evidence="2" id="KW-1003">Cell membrane</keyword>
<dbReference type="RefSeq" id="WP_272447076.1">
    <property type="nucleotide sequence ID" value="NZ_JAMQKC010000017.1"/>
</dbReference>
<evidence type="ECO:0000256" key="2">
    <source>
        <dbReference type="ARBA" id="ARBA00022475"/>
    </source>
</evidence>
<evidence type="ECO:0000256" key="5">
    <source>
        <dbReference type="ARBA" id="ARBA00023136"/>
    </source>
</evidence>
<dbReference type="PANTHER" id="PTHR30572">
    <property type="entry name" value="MEMBRANE COMPONENT OF TRANSPORTER-RELATED"/>
    <property type="match status" value="1"/>
</dbReference>
<keyword evidence="3 7" id="KW-0812">Transmembrane</keyword>
<evidence type="ECO:0000256" key="6">
    <source>
        <dbReference type="ARBA" id="ARBA00038076"/>
    </source>
</evidence>
<reference evidence="9" key="1">
    <citation type="submission" date="2022-06" db="EMBL/GenBank/DDBJ databases">
        <title>Aquibacillus sp. a new bacterium isolated from soil saline samples.</title>
        <authorList>
            <person name="Galisteo C."/>
            <person name="De La Haba R."/>
            <person name="Sanchez-Porro C."/>
            <person name="Ventosa A."/>
        </authorList>
    </citation>
    <scope>NUCLEOTIDE SEQUENCE</scope>
    <source>
        <strain evidence="9">3ASR75-54</strain>
    </source>
</reference>
<comment type="similarity">
    <text evidence="6">Belongs to the ABC-4 integral membrane protein family.</text>
</comment>
<dbReference type="GO" id="GO:0005886">
    <property type="term" value="C:plasma membrane"/>
    <property type="evidence" value="ECO:0007669"/>
    <property type="project" value="UniProtKB-SubCell"/>
</dbReference>
<dbReference type="InterPro" id="IPR003838">
    <property type="entry name" value="ABC3_permease_C"/>
</dbReference>
<dbReference type="Pfam" id="PF02687">
    <property type="entry name" value="FtsX"/>
    <property type="match status" value="2"/>
</dbReference>
<name>A0A9X3WGK9_9BACI</name>
<feature type="transmembrane region" description="Helical" evidence="7">
    <location>
        <begin position="809"/>
        <end position="831"/>
    </location>
</feature>
<feature type="transmembrane region" description="Helical" evidence="7">
    <location>
        <begin position="303"/>
        <end position="327"/>
    </location>
</feature>
<evidence type="ECO:0000256" key="1">
    <source>
        <dbReference type="ARBA" id="ARBA00004651"/>
    </source>
</evidence>
<protein>
    <submittedName>
        <fullName evidence="9">FtsX-like permease family protein</fullName>
    </submittedName>
</protein>
<dbReference type="PANTHER" id="PTHR30572:SF4">
    <property type="entry name" value="ABC TRANSPORTER PERMEASE YTRF"/>
    <property type="match status" value="1"/>
</dbReference>
<evidence type="ECO:0000259" key="8">
    <source>
        <dbReference type="Pfam" id="PF02687"/>
    </source>
</evidence>
<feature type="transmembrane region" description="Helical" evidence="7">
    <location>
        <begin position="481"/>
        <end position="504"/>
    </location>
</feature>
<evidence type="ECO:0000313" key="9">
    <source>
        <dbReference type="EMBL" id="MDC3418005.1"/>
    </source>
</evidence>
<dbReference type="AlphaFoldDB" id="A0A9X3WGK9"/>
<feature type="transmembrane region" description="Helical" evidence="7">
    <location>
        <begin position="440"/>
        <end position="461"/>
    </location>
</feature>
<evidence type="ECO:0000256" key="7">
    <source>
        <dbReference type="SAM" id="Phobius"/>
    </source>
</evidence>
<feature type="domain" description="ABC3 transporter permease C-terminal" evidence="8">
    <location>
        <begin position="311"/>
        <end position="426"/>
    </location>
</feature>
<sequence length="944" mass="107763">MLLLILRKMLNNKWLVGSLFIGLIITVSLVSSIPTYTSSILQKLLIKELENYQVKTGEYPGGFTYSVSFPTEDKKSGLIKEVFPKLESNDQTLLETIDVPVLSDLTILTTEPMLIEYQNEKNYEQPNSSDYGRVTSLNGLKEHVNIIDGYFPSEEVVDGIYEVLVTEKALVNRDMVLGTVFTATKDDSHILIKPVGVFEAKDRSDPYWMGSLSRYNNDFLLPDKVFRNYLLTDEQYLLSNVRFSTAFDYRKITVANSNTLTMLERKVRAFTGEIAPNAIMYVNFPIDQIVSNFQQQKEQLTTMLWSLNIPIIIMLAIYLFMVSQLIVERQLNEIAVLRSRGAKRRQIVMIYLVEISLLGGTAFLIGPYLGLLLVKILGAANGFLNFVQRSSLDVTLPKESFVYAIFAVSASILMVMLPVLQATGQSIVNRKQQRITKRALWHTFFIDILLLGLAWYGWWRYQSRQQELLEISGGMLSVDPFLFFVPALFIVGLGLFCLRIYPWVMRGIYLLGKKYWSLSMYSTLLQLSRSQKQYQFLMLFLIMTIAVGVFSASAARTINNNLEEQLRYENGADVTLEVRWDSEESTVIQKEKQKEDDIEISQTVVSYAEPPFSPLEDLTGVKQATKVFRKGMVTAKAKGEGIYTVDLMGIEPQLFGKIAWFKPQLLPYHWYEYLNLLGSEPSATLISKSVADRLGVKEGDYITMQWDSSEQAEFVVYGIVDYWPTFNPNKQEDEEATPFLVVANLPYIQNRMGIEPYQVWLDVDEQVKRESFYQDIRNKNIPVTKMDDVYPKLVELKNSAFLLGLNGTLTLGFLISIVITFIGFLLYWIVTLKSRILQYGIYRAMGISMRQLIGMLTWEQLLTSGIASILGIGIGGLTGQLYVPLFQLSFDPKEQVPPFDVVFEANDEMKIYLFILFMLVIGLSILLFLLKRIRIHQAIKLGED</sequence>
<keyword evidence="4 7" id="KW-1133">Transmembrane helix</keyword>
<evidence type="ECO:0000256" key="3">
    <source>
        <dbReference type="ARBA" id="ARBA00022692"/>
    </source>
</evidence>
<feature type="transmembrane region" description="Helical" evidence="7">
    <location>
        <begin position="852"/>
        <end position="877"/>
    </location>
</feature>
<feature type="transmembrane region" description="Helical" evidence="7">
    <location>
        <begin position="400"/>
        <end position="420"/>
    </location>
</feature>
<comment type="caution">
    <text evidence="9">The sequence shown here is derived from an EMBL/GenBank/DDBJ whole genome shotgun (WGS) entry which is preliminary data.</text>
</comment>
<proteinExistence type="inferred from homology"/>
<accession>A0A9X3WGK9</accession>
<dbReference type="Proteomes" id="UP001145069">
    <property type="component" value="Unassembled WGS sequence"/>
</dbReference>
<gene>
    <name evidence="9" type="ORF">NC799_14000</name>
</gene>
<keyword evidence="5 7" id="KW-0472">Membrane</keyword>
<keyword evidence="10" id="KW-1185">Reference proteome</keyword>
<feature type="domain" description="ABC3 transporter permease C-terminal" evidence="8">
    <location>
        <begin position="813"/>
        <end position="936"/>
    </location>
</feature>
<dbReference type="GO" id="GO:0022857">
    <property type="term" value="F:transmembrane transporter activity"/>
    <property type="evidence" value="ECO:0007669"/>
    <property type="project" value="TreeGrafter"/>
</dbReference>
<evidence type="ECO:0000256" key="4">
    <source>
        <dbReference type="ARBA" id="ARBA00022989"/>
    </source>
</evidence>
<dbReference type="EMBL" id="JAMQKC010000017">
    <property type="protein sequence ID" value="MDC3418005.1"/>
    <property type="molecule type" value="Genomic_DNA"/>
</dbReference>
<evidence type="ECO:0000313" key="10">
    <source>
        <dbReference type="Proteomes" id="UP001145069"/>
    </source>
</evidence>
<organism evidence="9 10">
    <name type="scientific">Aquibacillus salsiterrae</name>
    <dbReference type="NCBI Taxonomy" id="2950439"/>
    <lineage>
        <taxon>Bacteria</taxon>
        <taxon>Bacillati</taxon>
        <taxon>Bacillota</taxon>
        <taxon>Bacilli</taxon>
        <taxon>Bacillales</taxon>
        <taxon>Bacillaceae</taxon>
        <taxon>Aquibacillus</taxon>
    </lineage>
</organism>